<dbReference type="RefSeq" id="WP_117179316.1">
    <property type="nucleotide sequence ID" value="NZ_QFZK01000013.1"/>
</dbReference>
<dbReference type="Proteomes" id="UP000260665">
    <property type="component" value="Unassembled WGS sequence"/>
</dbReference>
<dbReference type="EMBL" id="QFZK01000013">
    <property type="protein sequence ID" value="RFO95711.1"/>
    <property type="molecule type" value="Genomic_DNA"/>
</dbReference>
<organism evidence="2 3">
    <name type="scientific">Rhodoferax lacus</name>
    <dbReference type="NCBI Taxonomy" id="2184758"/>
    <lineage>
        <taxon>Bacteria</taxon>
        <taxon>Pseudomonadati</taxon>
        <taxon>Pseudomonadota</taxon>
        <taxon>Betaproteobacteria</taxon>
        <taxon>Burkholderiales</taxon>
        <taxon>Comamonadaceae</taxon>
        <taxon>Rhodoferax</taxon>
    </lineage>
</organism>
<name>A0A3E1R916_9BURK</name>
<sequence>MKKLLSGLALFVFALVASAGEFDDLRTEMTAARESLVTFVVNKDKRGVDQQKIVKESADKVSAHLAKMKAPAGKEAQFKELQDTWAAFKKTRETELVPAVLSGKDDDAKKLANGIQKERYTKCQQLLGDLGT</sequence>
<gene>
    <name evidence="2" type="ORF">DIC66_17105</name>
</gene>
<protein>
    <recommendedName>
        <fullName evidence="4">Chemotaxis methyl-accepting receptor HlyB-like 4HB MCP domain-containing protein</fullName>
    </recommendedName>
</protein>
<accession>A0A3E1R916</accession>
<proteinExistence type="predicted"/>
<feature type="chain" id="PRO_5017831790" description="Chemotaxis methyl-accepting receptor HlyB-like 4HB MCP domain-containing protein" evidence="1">
    <location>
        <begin position="20"/>
        <end position="132"/>
    </location>
</feature>
<reference evidence="2 3" key="1">
    <citation type="submission" date="2018-05" db="EMBL/GenBank/DDBJ databases">
        <title>Rhodoferax soyangensis sp.nov., isolated from an oligotrophic freshwater lake.</title>
        <authorList>
            <person name="Park M."/>
        </authorList>
    </citation>
    <scope>NUCLEOTIDE SEQUENCE [LARGE SCALE GENOMIC DNA]</scope>
    <source>
        <strain evidence="2 3">IMCC26218</strain>
    </source>
</reference>
<dbReference type="OrthoDB" id="8907700at2"/>
<comment type="caution">
    <text evidence="2">The sequence shown here is derived from an EMBL/GenBank/DDBJ whole genome shotgun (WGS) entry which is preliminary data.</text>
</comment>
<evidence type="ECO:0000313" key="2">
    <source>
        <dbReference type="EMBL" id="RFO95711.1"/>
    </source>
</evidence>
<evidence type="ECO:0000256" key="1">
    <source>
        <dbReference type="SAM" id="SignalP"/>
    </source>
</evidence>
<keyword evidence="1" id="KW-0732">Signal</keyword>
<evidence type="ECO:0000313" key="3">
    <source>
        <dbReference type="Proteomes" id="UP000260665"/>
    </source>
</evidence>
<feature type="signal peptide" evidence="1">
    <location>
        <begin position="1"/>
        <end position="19"/>
    </location>
</feature>
<evidence type="ECO:0008006" key="4">
    <source>
        <dbReference type="Google" id="ProtNLM"/>
    </source>
</evidence>
<dbReference type="AlphaFoldDB" id="A0A3E1R916"/>
<keyword evidence="3" id="KW-1185">Reference proteome</keyword>